<feature type="domain" description="Methyltransferase" evidence="1">
    <location>
        <begin position="41"/>
        <end position="132"/>
    </location>
</feature>
<keyword evidence="3" id="KW-1185">Reference proteome</keyword>
<comment type="caution">
    <text evidence="2">The sequence shown here is derived from an EMBL/GenBank/DDBJ whole genome shotgun (WGS) entry which is preliminary data.</text>
</comment>
<dbReference type="EMBL" id="BOQL01000066">
    <property type="protein sequence ID" value="GIM77496.1"/>
    <property type="molecule type" value="Genomic_DNA"/>
</dbReference>
<reference evidence="2" key="1">
    <citation type="submission" date="2021-03" db="EMBL/GenBank/DDBJ databases">
        <title>Whole genome shotgun sequence of Actinoplanes auranticolor NBRC 12245.</title>
        <authorList>
            <person name="Komaki H."/>
            <person name="Tamura T."/>
        </authorList>
    </citation>
    <scope>NUCLEOTIDE SEQUENCE</scope>
    <source>
        <strain evidence="2">NBRC 12245</strain>
    </source>
</reference>
<dbReference type="SUPFAM" id="SSF53335">
    <property type="entry name" value="S-adenosyl-L-methionine-dependent methyltransferases"/>
    <property type="match status" value="1"/>
</dbReference>
<proteinExistence type="predicted"/>
<gene>
    <name evidence="2" type="ORF">Aau02nite_76230</name>
</gene>
<dbReference type="Gene3D" id="3.40.50.150">
    <property type="entry name" value="Vaccinia Virus protein VP39"/>
    <property type="match status" value="1"/>
</dbReference>
<name>A0A919STZ3_9ACTN</name>
<evidence type="ECO:0000259" key="1">
    <source>
        <dbReference type="Pfam" id="PF13649"/>
    </source>
</evidence>
<accession>A0A919STZ3</accession>
<protein>
    <recommendedName>
        <fullName evidence="1">Methyltransferase domain-containing protein</fullName>
    </recommendedName>
</protein>
<evidence type="ECO:0000313" key="2">
    <source>
        <dbReference type="EMBL" id="GIM77496.1"/>
    </source>
</evidence>
<dbReference type="AlphaFoldDB" id="A0A919STZ3"/>
<evidence type="ECO:0000313" key="3">
    <source>
        <dbReference type="Proteomes" id="UP000681340"/>
    </source>
</evidence>
<dbReference type="InterPro" id="IPR041698">
    <property type="entry name" value="Methyltransf_25"/>
</dbReference>
<dbReference type="Pfam" id="PF13649">
    <property type="entry name" value="Methyltransf_25"/>
    <property type="match status" value="1"/>
</dbReference>
<dbReference type="Proteomes" id="UP000681340">
    <property type="component" value="Unassembled WGS sequence"/>
</dbReference>
<dbReference type="InterPro" id="IPR029063">
    <property type="entry name" value="SAM-dependent_MTases_sf"/>
</dbReference>
<dbReference type="RefSeq" id="WP_212993429.1">
    <property type="nucleotide sequence ID" value="NZ_BAABEA010000047.1"/>
</dbReference>
<sequence length="267" mass="27807">MTGEFSSTWLTLREPADAAARARDLIATLRRPAGGELVIRDLGCGTGSMGRWLAPQLPGPQRWVLQDRDPALLAHAATHLPAAAADGTAVTVQTAEGDVTDLTVADLADTALVTCSALLDLFTTDEVATLAQVCVASDTPALFTLSVVGEVVLDPPDPLDAEVTAAFNAHQRRTVGGRQLLGPEAVGAAAEAFAKAGVSVSVRPSPWQLGPEQGALAAEWLRGWVAAAAEQRPDLDLDAYLVARTAAAEAGRLRVTVGHQDLLAQKD</sequence>
<organism evidence="2 3">
    <name type="scientific">Actinoplanes auranticolor</name>
    <dbReference type="NCBI Taxonomy" id="47988"/>
    <lineage>
        <taxon>Bacteria</taxon>
        <taxon>Bacillati</taxon>
        <taxon>Actinomycetota</taxon>
        <taxon>Actinomycetes</taxon>
        <taxon>Micromonosporales</taxon>
        <taxon>Micromonosporaceae</taxon>
        <taxon>Actinoplanes</taxon>
    </lineage>
</organism>